<dbReference type="Proteomes" id="UP001620626">
    <property type="component" value="Unassembled WGS sequence"/>
</dbReference>
<evidence type="ECO:0000313" key="2">
    <source>
        <dbReference type="Proteomes" id="UP001620626"/>
    </source>
</evidence>
<sequence>MIDTDLCPCPLTNMKVQKAEHIVVIKDHEEANIGRPEQERSLLRLKTAIGMELVQLEIIFEAMSDNFDKIHFNQRHWACLSFDASKAL</sequence>
<accession>A0ABD2JAE4</accession>
<comment type="caution">
    <text evidence="1">The sequence shown here is derived from an EMBL/GenBank/DDBJ whole genome shotgun (WGS) entry which is preliminary data.</text>
</comment>
<evidence type="ECO:0000313" key="1">
    <source>
        <dbReference type="EMBL" id="KAL3087527.1"/>
    </source>
</evidence>
<dbReference type="EMBL" id="JBICBT010001018">
    <property type="protein sequence ID" value="KAL3087527.1"/>
    <property type="molecule type" value="Genomic_DNA"/>
</dbReference>
<gene>
    <name evidence="1" type="ORF">niasHT_025989</name>
</gene>
<reference evidence="1 2" key="1">
    <citation type="submission" date="2024-10" db="EMBL/GenBank/DDBJ databases">
        <authorList>
            <person name="Kim D."/>
        </authorList>
    </citation>
    <scope>NUCLEOTIDE SEQUENCE [LARGE SCALE GENOMIC DNA]</scope>
    <source>
        <strain evidence="1">BH-2024</strain>
    </source>
</reference>
<dbReference type="AlphaFoldDB" id="A0ABD2JAE4"/>
<name>A0ABD2JAE4_9BILA</name>
<protein>
    <submittedName>
        <fullName evidence="1">Uncharacterized protein</fullName>
    </submittedName>
</protein>
<organism evidence="1 2">
    <name type="scientific">Heterodera trifolii</name>
    <dbReference type="NCBI Taxonomy" id="157864"/>
    <lineage>
        <taxon>Eukaryota</taxon>
        <taxon>Metazoa</taxon>
        <taxon>Ecdysozoa</taxon>
        <taxon>Nematoda</taxon>
        <taxon>Chromadorea</taxon>
        <taxon>Rhabditida</taxon>
        <taxon>Tylenchina</taxon>
        <taxon>Tylenchomorpha</taxon>
        <taxon>Tylenchoidea</taxon>
        <taxon>Heteroderidae</taxon>
        <taxon>Heteroderinae</taxon>
        <taxon>Heterodera</taxon>
    </lineage>
</organism>
<keyword evidence="2" id="KW-1185">Reference proteome</keyword>
<proteinExistence type="predicted"/>